<sequence>MKEYLISSLVSLEASYPNCAFILAGDFNRTFLSMAQSSVKSFNFKPTVKFPTRGDRTLDQIFTSLDDYFSAPTRLPPFGLSDHVTIYMGPGARSASKPKHKTIMSRDKHPSKVNSLGRFLMEVPWSSLP</sequence>
<name>A0AAD9Q1D4_ACRCE</name>
<keyword evidence="2" id="KW-1185">Reference proteome</keyword>
<evidence type="ECO:0000313" key="2">
    <source>
        <dbReference type="Proteomes" id="UP001249851"/>
    </source>
</evidence>
<organism evidence="1 2">
    <name type="scientific">Acropora cervicornis</name>
    <name type="common">Staghorn coral</name>
    <dbReference type="NCBI Taxonomy" id="6130"/>
    <lineage>
        <taxon>Eukaryota</taxon>
        <taxon>Metazoa</taxon>
        <taxon>Cnidaria</taxon>
        <taxon>Anthozoa</taxon>
        <taxon>Hexacorallia</taxon>
        <taxon>Scleractinia</taxon>
        <taxon>Astrocoeniina</taxon>
        <taxon>Acroporidae</taxon>
        <taxon>Acropora</taxon>
    </lineage>
</organism>
<proteinExistence type="predicted"/>
<dbReference type="PANTHER" id="PTHR47510">
    <property type="entry name" value="REVERSE TRANSCRIPTASE DOMAIN-CONTAINING PROTEIN"/>
    <property type="match status" value="1"/>
</dbReference>
<dbReference type="InterPro" id="IPR036691">
    <property type="entry name" value="Endo/exonu/phosph_ase_sf"/>
</dbReference>
<evidence type="ECO:0008006" key="3">
    <source>
        <dbReference type="Google" id="ProtNLM"/>
    </source>
</evidence>
<comment type="caution">
    <text evidence="1">The sequence shown here is derived from an EMBL/GenBank/DDBJ whole genome shotgun (WGS) entry which is preliminary data.</text>
</comment>
<dbReference type="PANTHER" id="PTHR47510:SF3">
    <property type="entry name" value="ENDO_EXONUCLEASE_PHOSPHATASE DOMAIN-CONTAINING PROTEIN"/>
    <property type="match status" value="1"/>
</dbReference>
<dbReference type="EMBL" id="JARQWQ010000083">
    <property type="protein sequence ID" value="KAK2552759.1"/>
    <property type="molecule type" value="Genomic_DNA"/>
</dbReference>
<accession>A0AAD9Q1D4</accession>
<dbReference type="AlphaFoldDB" id="A0AAD9Q1D4"/>
<dbReference type="Proteomes" id="UP001249851">
    <property type="component" value="Unassembled WGS sequence"/>
</dbReference>
<protein>
    <recommendedName>
        <fullName evidence="3">Endonuclease/exonuclease/phosphatase domain-containing protein</fullName>
    </recommendedName>
</protein>
<evidence type="ECO:0000313" key="1">
    <source>
        <dbReference type="EMBL" id="KAK2552759.1"/>
    </source>
</evidence>
<reference evidence="1" key="2">
    <citation type="journal article" date="2023" name="Science">
        <title>Genomic signatures of disease resistance in endangered staghorn corals.</title>
        <authorList>
            <person name="Vollmer S.V."/>
            <person name="Selwyn J.D."/>
            <person name="Despard B.A."/>
            <person name="Roesel C.L."/>
        </authorList>
    </citation>
    <scope>NUCLEOTIDE SEQUENCE</scope>
    <source>
        <strain evidence="1">K2</strain>
    </source>
</reference>
<gene>
    <name evidence="1" type="ORF">P5673_025911</name>
</gene>
<reference evidence="1" key="1">
    <citation type="journal article" date="2023" name="G3 (Bethesda)">
        <title>Whole genome assembly and annotation of the endangered Caribbean coral Acropora cervicornis.</title>
        <authorList>
            <person name="Selwyn J.D."/>
            <person name="Vollmer S.V."/>
        </authorList>
    </citation>
    <scope>NUCLEOTIDE SEQUENCE</scope>
    <source>
        <strain evidence="1">K2</strain>
    </source>
</reference>
<dbReference type="SUPFAM" id="SSF56219">
    <property type="entry name" value="DNase I-like"/>
    <property type="match status" value="1"/>
</dbReference>